<dbReference type="InterPro" id="IPR011051">
    <property type="entry name" value="RmlC_Cupin_sf"/>
</dbReference>
<dbReference type="Gene3D" id="2.60.120.10">
    <property type="entry name" value="Jelly Rolls"/>
    <property type="match status" value="1"/>
</dbReference>
<dbReference type="RefSeq" id="WP_064802782.1">
    <property type="nucleotide sequence ID" value="NZ_CP016022.1"/>
</dbReference>
<evidence type="ECO:0000313" key="2">
    <source>
        <dbReference type="Proteomes" id="UP000078572"/>
    </source>
</evidence>
<dbReference type="AlphaFoldDB" id="A0A191ZVH8"/>
<dbReference type="STRING" id="190721.ACS15_1436"/>
<dbReference type="GeneID" id="61525626"/>
<dbReference type="Pfam" id="PF07883">
    <property type="entry name" value="Cupin_2"/>
    <property type="match status" value="1"/>
</dbReference>
<dbReference type="InterPro" id="IPR014710">
    <property type="entry name" value="RmlC-like_jellyroll"/>
</dbReference>
<dbReference type="EMBL" id="CP016022">
    <property type="protein sequence ID" value="ANJ72092.1"/>
    <property type="molecule type" value="Genomic_DNA"/>
</dbReference>
<dbReference type="InterPro" id="IPR013096">
    <property type="entry name" value="Cupin_2"/>
</dbReference>
<dbReference type="CDD" id="cd20299">
    <property type="entry name" value="cupin_YP766765-like"/>
    <property type="match status" value="1"/>
</dbReference>
<dbReference type="OrthoDB" id="2886949at2"/>
<proteinExistence type="predicted"/>
<organism evidence="1 2">
    <name type="scientific">Ralstonia insidiosa</name>
    <dbReference type="NCBI Taxonomy" id="190721"/>
    <lineage>
        <taxon>Bacteria</taxon>
        <taxon>Pseudomonadati</taxon>
        <taxon>Pseudomonadota</taxon>
        <taxon>Betaproteobacteria</taxon>
        <taxon>Burkholderiales</taxon>
        <taxon>Burkholderiaceae</taxon>
        <taxon>Ralstonia</taxon>
    </lineage>
</organism>
<accession>A0A191ZVH8</accession>
<name>A0A191ZVH8_9RALS</name>
<reference evidence="2" key="1">
    <citation type="submission" date="2016-06" db="EMBL/GenBank/DDBJ databases">
        <authorList>
            <person name="Xu Y."/>
            <person name="Nagy A."/>
            <person name="Yan X."/>
            <person name="Kim S.W."/>
            <person name="Haley B."/>
            <person name="Liu N.T."/>
            <person name="Nou X."/>
        </authorList>
    </citation>
    <scope>NUCLEOTIDE SEQUENCE [LARGE SCALE GENOMIC DNA]</scope>
    <source>
        <strain evidence="2">ATCC 49129</strain>
    </source>
</reference>
<evidence type="ECO:0000313" key="1">
    <source>
        <dbReference type="EMBL" id="ANJ72092.1"/>
    </source>
</evidence>
<dbReference type="SUPFAM" id="SSF51182">
    <property type="entry name" value="RmlC-like cupins"/>
    <property type="match status" value="1"/>
</dbReference>
<dbReference type="Proteomes" id="UP000078572">
    <property type="component" value="Chromosome 1"/>
</dbReference>
<sequence length="115" mass="12328">MQLVRFSDAPSYEAPGHMHMAMRQIQGRAAGKTDSVWMGVSIIQPGGGTTLTASPVEKFYVVLEGTLQISTMGDAGSSVTQLHPFDSIRIEPGEARQLLNESGEPCTVLLVMPNP</sequence>
<keyword evidence="2" id="KW-1185">Reference proteome</keyword>
<protein>
    <submittedName>
        <fullName evidence="1">Uncharacterized protein</fullName>
    </submittedName>
</protein>
<gene>
    <name evidence="1" type="ORF">A9Y76_06275</name>
</gene>